<feature type="compositionally biased region" description="Basic and acidic residues" evidence="9">
    <location>
        <begin position="305"/>
        <end position="321"/>
    </location>
</feature>
<evidence type="ECO:0000259" key="11">
    <source>
        <dbReference type="PROSITE" id="PS50011"/>
    </source>
</evidence>
<name>A0A1M5L6C9_9ACTN</name>
<keyword evidence="10" id="KW-1133">Transmembrane helix</keyword>
<evidence type="ECO:0000256" key="4">
    <source>
        <dbReference type="ARBA" id="ARBA00022741"/>
    </source>
</evidence>
<dbReference type="OrthoDB" id="9762169at2"/>
<dbReference type="GO" id="GO:0004674">
    <property type="term" value="F:protein serine/threonine kinase activity"/>
    <property type="evidence" value="ECO:0007669"/>
    <property type="project" value="UniProtKB-KW"/>
</dbReference>
<evidence type="ECO:0000256" key="9">
    <source>
        <dbReference type="SAM" id="MobiDB-lite"/>
    </source>
</evidence>
<evidence type="ECO:0000256" key="3">
    <source>
        <dbReference type="ARBA" id="ARBA00022679"/>
    </source>
</evidence>
<evidence type="ECO:0000256" key="8">
    <source>
        <dbReference type="ARBA" id="ARBA00048679"/>
    </source>
</evidence>
<comment type="catalytic activity">
    <reaction evidence="8">
        <text>L-seryl-[protein] + ATP = O-phospho-L-seryl-[protein] + ADP + H(+)</text>
        <dbReference type="Rhea" id="RHEA:17989"/>
        <dbReference type="Rhea" id="RHEA-COMP:9863"/>
        <dbReference type="Rhea" id="RHEA-COMP:11604"/>
        <dbReference type="ChEBI" id="CHEBI:15378"/>
        <dbReference type="ChEBI" id="CHEBI:29999"/>
        <dbReference type="ChEBI" id="CHEBI:30616"/>
        <dbReference type="ChEBI" id="CHEBI:83421"/>
        <dbReference type="ChEBI" id="CHEBI:456216"/>
        <dbReference type="EC" id="2.7.11.1"/>
    </reaction>
</comment>
<dbReference type="AlphaFoldDB" id="A0A1M5L6C9"/>
<organism evidence="13 14">
    <name type="scientific">Jatrophihabitans endophyticus</name>
    <dbReference type="NCBI Taxonomy" id="1206085"/>
    <lineage>
        <taxon>Bacteria</taxon>
        <taxon>Bacillati</taxon>
        <taxon>Actinomycetota</taxon>
        <taxon>Actinomycetes</taxon>
        <taxon>Jatrophihabitantales</taxon>
        <taxon>Jatrophihabitantaceae</taxon>
        <taxon>Jatrophihabitans</taxon>
    </lineage>
</organism>
<dbReference type="PANTHER" id="PTHR43289:SF34">
    <property type="entry name" value="SERINE_THREONINE-PROTEIN KINASE YBDM-RELATED"/>
    <property type="match status" value="1"/>
</dbReference>
<dbReference type="Proteomes" id="UP000186132">
    <property type="component" value="Unassembled WGS sequence"/>
</dbReference>
<dbReference type="SUPFAM" id="SSF56112">
    <property type="entry name" value="Protein kinase-like (PK-like)"/>
    <property type="match status" value="1"/>
</dbReference>
<sequence length="678" mass="72032">MKTAAADSLVGRTLEGRYRILDRIARGGMSTVYAAVDERLDRMVAVKVMSSALSADPAFSDRFAREARAAARLAHLNVVSVYDQGHEIAQDGHHVFLVMELVEGRTLRELLRERGRLSPAEAVSIMESVLSALAAAHRAGLVHRDVKPENILLSDEGVVKVADFGLARAVETDPSSTRTGLMMGTVAYCAPEQLSRGHADPRSDVYAAGIVLFELLTGEPPYTGESAMNVAYQHVHSRVPAPSSRLKRDGTVPSEIDEIVVAATDSDPTGRPADAGALLAELSDVRGELGLPITPVPPRVRPAPHRPDHRSQRRPTPERATTDALRSGAGADTVMVSDAASPHDTTRLDDRRSAAPARGAGDPPPPVVIPPARERDLRRRRRRRSLIGLLVVIAVGLAAFFGAKAFIEWRFAHVPDVAGGSLTDARHTLEHAGYDVRVNEGKEPSETVPANHVLSTDPQIGSRLPTGKTVTLTLSAGKQTWVIPQTKGRSVQEALVALSATGDLTVKQPPRLRFDDRITKGDVIGTDPAAGNRVNRDQPVTIIVSNGPPAVAVPDIPVGTPLDQAKATIEGKKFVVQTDGRFSDDVAEGGVISVSPSGKATKGSTVTLTYSRGPEMVTVPDIPRGTKVDAASQTIRDANLVPVVKRLIGVGDEVLSTSPGKGSKLRAGSSVTLFVIPG</sequence>
<feature type="domain" description="Protein kinase" evidence="11">
    <location>
        <begin position="18"/>
        <end position="283"/>
    </location>
</feature>
<dbReference type="PROSITE" id="PS50011">
    <property type="entry name" value="PROTEIN_KINASE_DOM"/>
    <property type="match status" value="1"/>
</dbReference>
<comment type="catalytic activity">
    <reaction evidence="7">
        <text>L-threonyl-[protein] + ATP = O-phospho-L-threonyl-[protein] + ADP + H(+)</text>
        <dbReference type="Rhea" id="RHEA:46608"/>
        <dbReference type="Rhea" id="RHEA-COMP:11060"/>
        <dbReference type="Rhea" id="RHEA-COMP:11605"/>
        <dbReference type="ChEBI" id="CHEBI:15378"/>
        <dbReference type="ChEBI" id="CHEBI:30013"/>
        <dbReference type="ChEBI" id="CHEBI:30616"/>
        <dbReference type="ChEBI" id="CHEBI:61977"/>
        <dbReference type="ChEBI" id="CHEBI:456216"/>
        <dbReference type="EC" id="2.7.11.1"/>
    </reaction>
</comment>
<dbReference type="PANTHER" id="PTHR43289">
    <property type="entry name" value="MITOGEN-ACTIVATED PROTEIN KINASE KINASE KINASE 20-RELATED"/>
    <property type="match status" value="1"/>
</dbReference>
<dbReference type="Gene3D" id="3.30.200.20">
    <property type="entry name" value="Phosphorylase Kinase, domain 1"/>
    <property type="match status" value="1"/>
</dbReference>
<dbReference type="SMART" id="SM00740">
    <property type="entry name" value="PASTA"/>
    <property type="match status" value="4"/>
</dbReference>
<dbReference type="SMART" id="SM00220">
    <property type="entry name" value="S_TKc"/>
    <property type="match status" value="1"/>
</dbReference>
<evidence type="ECO:0000256" key="7">
    <source>
        <dbReference type="ARBA" id="ARBA00047899"/>
    </source>
</evidence>
<dbReference type="InterPro" id="IPR005543">
    <property type="entry name" value="PASTA_dom"/>
</dbReference>
<evidence type="ECO:0000256" key="1">
    <source>
        <dbReference type="ARBA" id="ARBA00012513"/>
    </source>
</evidence>
<evidence type="ECO:0000256" key="5">
    <source>
        <dbReference type="ARBA" id="ARBA00022777"/>
    </source>
</evidence>
<dbReference type="GO" id="GO:0005524">
    <property type="term" value="F:ATP binding"/>
    <property type="evidence" value="ECO:0007669"/>
    <property type="project" value="UniProtKB-KW"/>
</dbReference>
<feature type="region of interest" description="Disordered" evidence="9">
    <location>
        <begin position="442"/>
        <end position="462"/>
    </location>
</feature>
<feature type="domain" description="PASTA" evidence="12">
    <location>
        <begin position="613"/>
        <end position="677"/>
    </location>
</feature>
<dbReference type="RefSeq" id="WP_073390395.1">
    <property type="nucleotide sequence ID" value="NZ_FQVU01000003.1"/>
</dbReference>
<dbReference type="CDD" id="cd06577">
    <property type="entry name" value="PASTA_pknB"/>
    <property type="match status" value="4"/>
</dbReference>
<feature type="domain" description="PASTA" evidence="12">
    <location>
        <begin position="477"/>
        <end position="546"/>
    </location>
</feature>
<accession>A0A1M5L6C9</accession>
<dbReference type="InterPro" id="IPR000719">
    <property type="entry name" value="Prot_kinase_dom"/>
</dbReference>
<dbReference type="EMBL" id="FQVU01000003">
    <property type="protein sequence ID" value="SHG60349.1"/>
    <property type="molecule type" value="Genomic_DNA"/>
</dbReference>
<keyword evidence="2 13" id="KW-0723">Serine/threonine-protein kinase</keyword>
<dbReference type="EC" id="2.7.11.1" evidence="1"/>
<dbReference type="PROSITE" id="PS00108">
    <property type="entry name" value="PROTEIN_KINASE_ST"/>
    <property type="match status" value="1"/>
</dbReference>
<proteinExistence type="predicted"/>
<keyword evidence="5 13" id="KW-0418">Kinase</keyword>
<evidence type="ECO:0000313" key="14">
    <source>
        <dbReference type="Proteomes" id="UP000186132"/>
    </source>
</evidence>
<keyword evidence="14" id="KW-1185">Reference proteome</keyword>
<reference evidence="13 14" key="1">
    <citation type="submission" date="2016-11" db="EMBL/GenBank/DDBJ databases">
        <authorList>
            <person name="Jaros S."/>
            <person name="Januszkiewicz K."/>
            <person name="Wedrychowicz H."/>
        </authorList>
    </citation>
    <scope>NUCLEOTIDE SEQUENCE [LARGE SCALE GENOMIC DNA]</scope>
    <source>
        <strain evidence="13 14">DSM 45627</strain>
    </source>
</reference>
<keyword evidence="6" id="KW-0067">ATP-binding</keyword>
<evidence type="ECO:0000256" key="10">
    <source>
        <dbReference type="SAM" id="Phobius"/>
    </source>
</evidence>
<protein>
    <recommendedName>
        <fullName evidence="1">non-specific serine/threonine protein kinase</fullName>
        <ecNumber evidence="1">2.7.11.1</ecNumber>
    </recommendedName>
</protein>
<dbReference type="FunFam" id="3.30.200.20:FF:000035">
    <property type="entry name" value="Serine/threonine protein kinase Stk1"/>
    <property type="match status" value="1"/>
</dbReference>
<dbReference type="InterPro" id="IPR011009">
    <property type="entry name" value="Kinase-like_dom_sf"/>
</dbReference>
<dbReference type="GO" id="GO:0045717">
    <property type="term" value="P:negative regulation of fatty acid biosynthetic process"/>
    <property type="evidence" value="ECO:0007669"/>
    <property type="project" value="UniProtKB-ARBA"/>
</dbReference>
<keyword evidence="4" id="KW-0547">Nucleotide-binding</keyword>
<evidence type="ECO:0000256" key="6">
    <source>
        <dbReference type="ARBA" id="ARBA00022840"/>
    </source>
</evidence>
<dbReference type="PROSITE" id="PS51178">
    <property type="entry name" value="PASTA"/>
    <property type="match status" value="4"/>
</dbReference>
<evidence type="ECO:0000313" key="13">
    <source>
        <dbReference type="EMBL" id="SHG60349.1"/>
    </source>
</evidence>
<dbReference type="CDD" id="cd14014">
    <property type="entry name" value="STKc_PknB_like"/>
    <property type="match status" value="1"/>
</dbReference>
<dbReference type="FunFam" id="1.10.510.10:FF:000021">
    <property type="entry name" value="Serine/threonine protein kinase"/>
    <property type="match status" value="1"/>
</dbReference>
<dbReference type="Gene3D" id="3.30.10.20">
    <property type="match status" value="4"/>
</dbReference>
<evidence type="ECO:0000259" key="12">
    <source>
        <dbReference type="PROSITE" id="PS51178"/>
    </source>
</evidence>
<keyword evidence="10" id="KW-0472">Membrane</keyword>
<feature type="transmembrane region" description="Helical" evidence="10">
    <location>
        <begin position="386"/>
        <end position="407"/>
    </location>
</feature>
<dbReference type="Gene3D" id="1.10.510.10">
    <property type="entry name" value="Transferase(Phosphotransferase) domain 1"/>
    <property type="match status" value="1"/>
</dbReference>
<keyword evidence="3" id="KW-0808">Transferase</keyword>
<dbReference type="Pfam" id="PF03793">
    <property type="entry name" value="PASTA"/>
    <property type="match status" value="4"/>
</dbReference>
<gene>
    <name evidence="13" type="ORF">SAMN05443575_2360</name>
</gene>
<dbReference type="NCBIfam" id="NF033483">
    <property type="entry name" value="PknB_PASTA_kin"/>
    <property type="match status" value="1"/>
</dbReference>
<keyword evidence="10" id="KW-0812">Transmembrane</keyword>
<dbReference type="STRING" id="1206085.SAMN05443575_2360"/>
<evidence type="ECO:0000256" key="2">
    <source>
        <dbReference type="ARBA" id="ARBA00022527"/>
    </source>
</evidence>
<feature type="domain" description="PASTA" evidence="12">
    <location>
        <begin position="408"/>
        <end position="476"/>
    </location>
</feature>
<feature type="region of interest" description="Disordered" evidence="9">
    <location>
        <begin position="289"/>
        <end position="376"/>
    </location>
</feature>
<dbReference type="Pfam" id="PF00069">
    <property type="entry name" value="Pkinase"/>
    <property type="match status" value="1"/>
</dbReference>
<feature type="domain" description="PASTA" evidence="12">
    <location>
        <begin position="547"/>
        <end position="612"/>
    </location>
</feature>
<dbReference type="InterPro" id="IPR008271">
    <property type="entry name" value="Ser/Thr_kinase_AS"/>
</dbReference>
<feature type="compositionally biased region" description="Basic and acidic residues" evidence="9">
    <location>
        <begin position="344"/>
        <end position="353"/>
    </location>
</feature>